<reference evidence="2 3" key="1">
    <citation type="submission" date="2018-10" db="EMBL/GenBank/DDBJ databases">
        <title>Natronolimnobius sp. XQ-INN 246 isolated from Inner Mongolia Autonomous Region of China.</title>
        <authorList>
            <person name="Xue Q."/>
        </authorList>
    </citation>
    <scope>NUCLEOTIDE SEQUENCE [LARGE SCALE GENOMIC DNA]</scope>
    <source>
        <strain evidence="2 3">XQ-INN 246</strain>
    </source>
</reference>
<dbReference type="SUPFAM" id="SSF53850">
    <property type="entry name" value="Periplasmic binding protein-like II"/>
    <property type="match status" value="1"/>
</dbReference>
<dbReference type="PANTHER" id="PTHR43649:SF12">
    <property type="entry name" value="DIACETYLCHITOBIOSE BINDING PROTEIN DASA"/>
    <property type="match status" value="1"/>
</dbReference>
<dbReference type="Gene3D" id="3.40.190.10">
    <property type="entry name" value="Periplasmic binding protein-like II"/>
    <property type="match status" value="2"/>
</dbReference>
<dbReference type="RefSeq" id="WP_141464773.1">
    <property type="nucleotide sequence ID" value="NZ_RBZW01000025.1"/>
</dbReference>
<evidence type="ECO:0000256" key="1">
    <source>
        <dbReference type="SAM" id="MobiDB-lite"/>
    </source>
</evidence>
<feature type="region of interest" description="Disordered" evidence="1">
    <location>
        <begin position="480"/>
        <end position="499"/>
    </location>
</feature>
<name>A0A4S3TNJ8_9EURY</name>
<accession>A0A4S3TNJ8</accession>
<dbReference type="InterPro" id="IPR006059">
    <property type="entry name" value="SBP"/>
</dbReference>
<evidence type="ECO:0000313" key="2">
    <source>
        <dbReference type="EMBL" id="THE64803.1"/>
    </source>
</evidence>
<dbReference type="AlphaFoldDB" id="A0A4S3TNJ8"/>
<evidence type="ECO:0000313" key="3">
    <source>
        <dbReference type="Proteomes" id="UP000318864"/>
    </source>
</evidence>
<dbReference type="Proteomes" id="UP000318864">
    <property type="component" value="Unassembled WGS sequence"/>
</dbReference>
<gene>
    <name evidence="2" type="ORF">D8Y22_11130</name>
</gene>
<dbReference type="EMBL" id="RBZW01000025">
    <property type="protein sequence ID" value="THE64803.1"/>
    <property type="molecule type" value="Genomic_DNA"/>
</dbReference>
<dbReference type="Pfam" id="PF01547">
    <property type="entry name" value="SBP_bac_1"/>
    <property type="match status" value="1"/>
</dbReference>
<feature type="compositionally biased region" description="Basic and acidic residues" evidence="1">
    <location>
        <begin position="480"/>
        <end position="493"/>
    </location>
</feature>
<organism evidence="2 3">
    <name type="scientific">Salinadaptatus halalkaliphilus</name>
    <dbReference type="NCBI Taxonomy" id="2419781"/>
    <lineage>
        <taxon>Archaea</taxon>
        <taxon>Methanobacteriati</taxon>
        <taxon>Methanobacteriota</taxon>
        <taxon>Stenosarchaea group</taxon>
        <taxon>Halobacteria</taxon>
        <taxon>Halobacteriales</taxon>
        <taxon>Natrialbaceae</taxon>
        <taxon>Salinadaptatus</taxon>
    </lineage>
</organism>
<protein>
    <submittedName>
        <fullName evidence="2">Extracellular solute-binding protein</fullName>
    </submittedName>
</protein>
<comment type="caution">
    <text evidence="2">The sequence shown here is derived from an EMBL/GenBank/DDBJ whole genome shotgun (WGS) entry which is preliminary data.</text>
</comment>
<proteinExistence type="predicted"/>
<sequence>MASDNAGRYPRSVLSRRSMLAATTTSAATGTLAVTGCLGRGRQPTTVVMTGATDFEEILHTDEGEPSVQQALWDAGLDEDISVELQTVVSDSAQRMQDAQSTLQAGRAPPDIHMMDSGWTIPFILREQTTNLSEALPTDIVGRVEDDYLEAALETARHPETGDIHALPLWPDFGMLLYRQDLLENVGYDTGGWDVEPPSWEEFAAAVADARDEHDIDYGYTTQAAAYEGLACCTFTEVMSTWGGGYFGGTDDLFAAGDRPITVTDDAVLDAIRMMRSFIHGEADDYALEGYPQIAPSSIVQWTEEESLAPFESGDAVSHRNWPFAIAATGADDVFAEDLGVMTQPYAVSADDAEFEGVGGTAAAVGGWHLAVSPYSDRTELALEVLEAFTHEEVMLTIFELQGFLPPHLELVEEADPGEIGPIARYTDQLRLAGDNAVARPVTDVWPEQSALIFQEVHAAYRGAKTPESAMADLAERLERSEADVAESERLDQEETDGD</sequence>
<keyword evidence="3" id="KW-1185">Reference proteome</keyword>
<dbReference type="InterPro" id="IPR050490">
    <property type="entry name" value="Bact_solute-bd_prot1"/>
</dbReference>
<dbReference type="OrthoDB" id="328108at2157"/>
<dbReference type="PANTHER" id="PTHR43649">
    <property type="entry name" value="ARABINOSE-BINDING PROTEIN-RELATED"/>
    <property type="match status" value="1"/>
</dbReference>